<dbReference type="Proteomes" id="UP000193144">
    <property type="component" value="Unassembled WGS sequence"/>
</dbReference>
<gene>
    <name evidence="1" type="ORF">BCR34DRAFT_586489</name>
</gene>
<name>A0A1Y1ZTE2_9PLEO</name>
<accession>A0A1Y1ZTE2</accession>
<keyword evidence="2" id="KW-1185">Reference proteome</keyword>
<organism evidence="1 2">
    <name type="scientific">Clohesyomyces aquaticus</name>
    <dbReference type="NCBI Taxonomy" id="1231657"/>
    <lineage>
        <taxon>Eukaryota</taxon>
        <taxon>Fungi</taxon>
        <taxon>Dikarya</taxon>
        <taxon>Ascomycota</taxon>
        <taxon>Pezizomycotina</taxon>
        <taxon>Dothideomycetes</taxon>
        <taxon>Pleosporomycetidae</taxon>
        <taxon>Pleosporales</taxon>
        <taxon>Lindgomycetaceae</taxon>
        <taxon>Clohesyomyces</taxon>
    </lineage>
</organism>
<dbReference type="EMBL" id="MCFA01000041">
    <property type="protein sequence ID" value="ORY13529.1"/>
    <property type="molecule type" value="Genomic_DNA"/>
</dbReference>
<sequence length="239" mass="26555">MTKGVPEMFPKFNVCLFPFERYNHLAVRPTRGVPCGWRWRLMHGNHVSRATAPFTIDAKPHFRPLINSASVAVSADYCTRFYLHRCSRGIVDAGSVSRGHRSHRCCAGLAEIVVVLKSNAVVIAPAVIHSSGAQANKQTTTRPASTTIRTSILVNFRCGGHLLQSRTVHIRATRSSSVVGAYFQHGRLSNRCSKWGNQVLDHDDGMPFVARGISPARWRRRLDPEGHGSWDHKIQANAI</sequence>
<evidence type="ECO:0000313" key="1">
    <source>
        <dbReference type="EMBL" id="ORY13529.1"/>
    </source>
</evidence>
<dbReference type="AlphaFoldDB" id="A0A1Y1ZTE2"/>
<comment type="caution">
    <text evidence="1">The sequence shown here is derived from an EMBL/GenBank/DDBJ whole genome shotgun (WGS) entry which is preliminary data.</text>
</comment>
<reference evidence="1 2" key="1">
    <citation type="submission" date="2016-07" db="EMBL/GenBank/DDBJ databases">
        <title>Pervasive Adenine N6-methylation of Active Genes in Fungi.</title>
        <authorList>
            <consortium name="DOE Joint Genome Institute"/>
            <person name="Mondo S.J."/>
            <person name="Dannebaum R.O."/>
            <person name="Kuo R.C."/>
            <person name="Labutti K."/>
            <person name="Haridas S."/>
            <person name="Kuo A."/>
            <person name="Salamov A."/>
            <person name="Ahrendt S.R."/>
            <person name="Lipzen A."/>
            <person name="Sullivan W."/>
            <person name="Andreopoulos W.B."/>
            <person name="Clum A."/>
            <person name="Lindquist E."/>
            <person name="Daum C."/>
            <person name="Ramamoorthy G.K."/>
            <person name="Gryganskyi A."/>
            <person name="Culley D."/>
            <person name="Magnuson J.K."/>
            <person name="James T.Y."/>
            <person name="O'Malley M.A."/>
            <person name="Stajich J.E."/>
            <person name="Spatafora J.W."/>
            <person name="Visel A."/>
            <person name="Grigoriev I.V."/>
        </authorList>
    </citation>
    <scope>NUCLEOTIDE SEQUENCE [LARGE SCALE GENOMIC DNA]</scope>
    <source>
        <strain evidence="1 2">CBS 115471</strain>
    </source>
</reference>
<evidence type="ECO:0000313" key="2">
    <source>
        <dbReference type="Proteomes" id="UP000193144"/>
    </source>
</evidence>
<proteinExistence type="predicted"/>
<protein>
    <submittedName>
        <fullName evidence="1">Uncharacterized protein</fullName>
    </submittedName>
</protein>